<gene>
    <name evidence="1" type="ORF">CAOG_010005</name>
</gene>
<sequence length="82" mass="8898">MIEIRASRHGRSCLCWQVEPDGRRRQTTAFYCASGNWNAINIGAVILICDSAQIRESPASTSTTYATIDVASSTPSGNVEYA</sequence>
<keyword evidence="2" id="KW-1185">Reference proteome</keyword>
<protein>
    <submittedName>
        <fullName evidence="1">Uncharacterized protein</fullName>
    </submittedName>
</protein>
<name>A0A0D2WUD8_CAPO3</name>
<accession>A0A0D2WUD8</accession>
<organism evidence="1 2">
    <name type="scientific">Capsaspora owczarzaki (strain ATCC 30864)</name>
    <dbReference type="NCBI Taxonomy" id="595528"/>
    <lineage>
        <taxon>Eukaryota</taxon>
        <taxon>Filasterea</taxon>
        <taxon>Capsaspora</taxon>
    </lineage>
</organism>
<evidence type="ECO:0000313" key="1">
    <source>
        <dbReference type="EMBL" id="KJE96270.1"/>
    </source>
</evidence>
<reference evidence="2" key="1">
    <citation type="submission" date="2011-02" db="EMBL/GenBank/DDBJ databases">
        <title>The Genome Sequence of Capsaspora owczarzaki ATCC 30864.</title>
        <authorList>
            <person name="Russ C."/>
            <person name="Cuomo C."/>
            <person name="Burger G."/>
            <person name="Gray M.W."/>
            <person name="Holland P.W.H."/>
            <person name="King N."/>
            <person name="Lang F.B.F."/>
            <person name="Roger A.J."/>
            <person name="Ruiz-Trillo I."/>
            <person name="Young S.K."/>
            <person name="Zeng Q."/>
            <person name="Gargeya S."/>
            <person name="Alvarado L."/>
            <person name="Berlin A."/>
            <person name="Chapman S.B."/>
            <person name="Chen Z."/>
            <person name="Freedman E."/>
            <person name="Gellesch M."/>
            <person name="Goldberg J."/>
            <person name="Griggs A."/>
            <person name="Gujja S."/>
            <person name="Heilman E."/>
            <person name="Heiman D."/>
            <person name="Howarth C."/>
            <person name="Mehta T."/>
            <person name="Neiman D."/>
            <person name="Pearson M."/>
            <person name="Roberts A."/>
            <person name="Saif S."/>
            <person name="Shea T."/>
            <person name="Shenoy N."/>
            <person name="Sisk P."/>
            <person name="Stolte C."/>
            <person name="Sykes S."/>
            <person name="White J."/>
            <person name="Yandava C."/>
            <person name="Haas B."/>
            <person name="Nusbaum C."/>
            <person name="Birren B."/>
        </authorList>
    </citation>
    <scope>NUCLEOTIDE SEQUENCE</scope>
    <source>
        <strain evidence="2">ATCC 30864</strain>
    </source>
</reference>
<dbReference type="EMBL" id="KE346371">
    <property type="protein sequence ID" value="KJE96270.1"/>
    <property type="molecule type" value="Genomic_DNA"/>
</dbReference>
<proteinExistence type="predicted"/>
<dbReference type="AlphaFoldDB" id="A0A0D2WUD8"/>
<dbReference type="Proteomes" id="UP000008743">
    <property type="component" value="Unassembled WGS sequence"/>
</dbReference>
<evidence type="ECO:0000313" key="2">
    <source>
        <dbReference type="Proteomes" id="UP000008743"/>
    </source>
</evidence>
<dbReference type="InParanoid" id="A0A0D2WUD8"/>